<protein>
    <submittedName>
        <fullName evidence="2">Uncharacterized protein</fullName>
    </submittedName>
</protein>
<feature type="compositionally biased region" description="Basic and acidic residues" evidence="1">
    <location>
        <begin position="137"/>
        <end position="155"/>
    </location>
</feature>
<evidence type="ECO:0000313" key="2">
    <source>
        <dbReference type="EMBL" id="MBW0489838.1"/>
    </source>
</evidence>
<dbReference type="EMBL" id="AVOT02010284">
    <property type="protein sequence ID" value="MBW0489838.1"/>
    <property type="molecule type" value="Genomic_DNA"/>
</dbReference>
<evidence type="ECO:0000313" key="3">
    <source>
        <dbReference type="Proteomes" id="UP000765509"/>
    </source>
</evidence>
<keyword evidence="3" id="KW-1185">Reference proteome</keyword>
<proteinExistence type="predicted"/>
<sequence>MKKLEDFEIASTLTRTIPVSILKSYHDIALIITHSNQPKQIALELFNLYISSTLQIAQMFEKNWVPVINSQSAPKEGIDMAMTEGKGENLSGISKQSKGPELVAFVDEKEEQDPSDQRVEGKQPTTNKGSFKAYPSDQKKKFEYDKEATSSEQGKRAGTSYQANRSRLHSTKDSTSAM</sequence>
<reference evidence="2" key="1">
    <citation type="submission" date="2021-03" db="EMBL/GenBank/DDBJ databases">
        <title>Draft genome sequence of rust myrtle Austropuccinia psidii MF-1, a brazilian biotype.</title>
        <authorList>
            <person name="Quecine M.C."/>
            <person name="Pachon D.M.R."/>
            <person name="Bonatelli M.L."/>
            <person name="Correr F.H."/>
            <person name="Franceschini L.M."/>
            <person name="Leite T.F."/>
            <person name="Margarido G.R.A."/>
            <person name="Almeida C.A."/>
            <person name="Ferrarezi J.A."/>
            <person name="Labate C.A."/>
        </authorList>
    </citation>
    <scope>NUCLEOTIDE SEQUENCE</scope>
    <source>
        <strain evidence="2">MF-1</strain>
    </source>
</reference>
<gene>
    <name evidence="2" type="ORF">O181_029553</name>
</gene>
<dbReference type="AlphaFoldDB" id="A0A9Q3CVX8"/>
<organism evidence="2 3">
    <name type="scientific">Austropuccinia psidii MF-1</name>
    <dbReference type="NCBI Taxonomy" id="1389203"/>
    <lineage>
        <taxon>Eukaryota</taxon>
        <taxon>Fungi</taxon>
        <taxon>Dikarya</taxon>
        <taxon>Basidiomycota</taxon>
        <taxon>Pucciniomycotina</taxon>
        <taxon>Pucciniomycetes</taxon>
        <taxon>Pucciniales</taxon>
        <taxon>Sphaerophragmiaceae</taxon>
        <taxon>Austropuccinia</taxon>
    </lineage>
</organism>
<evidence type="ECO:0000256" key="1">
    <source>
        <dbReference type="SAM" id="MobiDB-lite"/>
    </source>
</evidence>
<comment type="caution">
    <text evidence="2">The sequence shown here is derived from an EMBL/GenBank/DDBJ whole genome shotgun (WGS) entry which is preliminary data.</text>
</comment>
<name>A0A9Q3CVX8_9BASI</name>
<accession>A0A9Q3CVX8</accession>
<feature type="region of interest" description="Disordered" evidence="1">
    <location>
        <begin position="80"/>
        <end position="178"/>
    </location>
</feature>
<dbReference type="Proteomes" id="UP000765509">
    <property type="component" value="Unassembled WGS sequence"/>
</dbReference>